<evidence type="ECO:0000313" key="1">
    <source>
        <dbReference type="EMBL" id="HFK20463.1"/>
    </source>
</evidence>
<dbReference type="Gene3D" id="3.20.20.140">
    <property type="entry name" value="Metal-dependent hydrolases"/>
    <property type="match status" value="1"/>
</dbReference>
<dbReference type="PANTHER" id="PTHR40084">
    <property type="entry name" value="PHOSPHOHYDROLASE, PHP FAMILY"/>
    <property type="match status" value="1"/>
</dbReference>
<sequence>MRVVADLHIHSPFSRAVSKEMSFRNIEKGALTKGLDVVGTGDITHPRWREMIREELAEEDGLYRLKDGKIRFILTGEVCTTFELEGKSKRIHHLTVLPSLEAADQLCEVLSKRGDLASDGRPNLNMTGAEFVEEVVELGERCLVVPAHIWTPWFSLFGSRGGVDRIEDCYEDMTPHIYAIETGLSSDPPMNWRIRALDRMTLISNSDSHSPSPLRIGREANIMELGRLDYNSIVDAVMHRKKDVMTVEVDPSYGKYHWTGHRACGVVVKPADAIRMKGICPVCGKRMTKGVAERVEELADREEGVVPEGAQDYVKILPLSELISAVTNRDAFSGEVQRRYWEIMKKFSNEMEVLLKAPQDVLLDACGGELADMILMCRQGRVQISPGYDGVYGKLLHRGLASGI</sequence>
<name>A0A7C3EWF6_9CREN</name>
<keyword evidence="1" id="KW-0067">ATP-binding</keyword>
<dbReference type="PANTHER" id="PTHR40084:SF1">
    <property type="entry name" value="PHOSPHOTRANSFERASE"/>
    <property type="match status" value="1"/>
</dbReference>
<reference evidence="1" key="1">
    <citation type="journal article" date="2020" name="mSystems">
        <title>Genome- and Community-Level Interaction Insights into Carbon Utilization and Element Cycling Functions of Hydrothermarchaeota in Hydrothermal Sediment.</title>
        <authorList>
            <person name="Zhou Z."/>
            <person name="Liu Y."/>
            <person name="Xu W."/>
            <person name="Pan J."/>
            <person name="Luo Z.H."/>
            <person name="Li M."/>
        </authorList>
    </citation>
    <scope>NUCLEOTIDE SEQUENCE [LARGE SCALE GENOMIC DNA]</scope>
    <source>
        <strain evidence="1">SpSt-468</strain>
    </source>
</reference>
<accession>A0A7C3EWF6</accession>
<organism evidence="1">
    <name type="scientific">Candidatus Methanomethylicus mesodigestus</name>
    <dbReference type="NCBI Taxonomy" id="1867258"/>
    <lineage>
        <taxon>Archaea</taxon>
        <taxon>Thermoproteota</taxon>
        <taxon>Methanosuratincolia</taxon>
        <taxon>Candidatus Methanomethylicales</taxon>
        <taxon>Candidatus Methanomethylicaceae</taxon>
        <taxon>Candidatus Methanomethylicus</taxon>
    </lineage>
</organism>
<keyword evidence="1" id="KW-0378">Hydrolase</keyword>
<comment type="caution">
    <text evidence="1">The sequence shown here is derived from an EMBL/GenBank/DDBJ whole genome shotgun (WGS) entry which is preliminary data.</text>
</comment>
<keyword evidence="1" id="KW-0347">Helicase</keyword>
<dbReference type="InterPro" id="IPR016195">
    <property type="entry name" value="Pol/histidinol_Pase-like"/>
</dbReference>
<dbReference type="EMBL" id="DSTX01000006">
    <property type="protein sequence ID" value="HFK20463.1"/>
    <property type="molecule type" value="Genomic_DNA"/>
</dbReference>
<dbReference type="AlphaFoldDB" id="A0A7C3EWF6"/>
<gene>
    <name evidence="1" type="ORF">ENS19_04190</name>
</gene>
<keyword evidence="1" id="KW-0547">Nucleotide-binding</keyword>
<dbReference type="GO" id="GO:0004386">
    <property type="term" value="F:helicase activity"/>
    <property type="evidence" value="ECO:0007669"/>
    <property type="project" value="UniProtKB-KW"/>
</dbReference>
<dbReference type="SUPFAM" id="SSF89550">
    <property type="entry name" value="PHP domain-like"/>
    <property type="match status" value="1"/>
</dbReference>
<proteinExistence type="predicted"/>
<dbReference type="CDD" id="cd19067">
    <property type="entry name" value="PfuEndoQ-like"/>
    <property type="match status" value="1"/>
</dbReference>
<protein>
    <submittedName>
        <fullName evidence="1">DNA helicase UvrD</fullName>
    </submittedName>
</protein>